<evidence type="ECO:0000256" key="9">
    <source>
        <dbReference type="ARBA" id="ARBA00023065"/>
    </source>
</evidence>
<dbReference type="Pfam" id="PF00593">
    <property type="entry name" value="TonB_dep_Rec_b-barrel"/>
    <property type="match status" value="1"/>
</dbReference>
<dbReference type="Pfam" id="PF07660">
    <property type="entry name" value="STN"/>
    <property type="match status" value="1"/>
</dbReference>
<keyword evidence="5" id="KW-0410">Iron transport</keyword>
<keyword evidence="13 14" id="KW-0998">Cell outer membrane</keyword>
<feature type="domain" description="Secretin/TonB short N-terminal" evidence="16">
    <location>
        <begin position="60"/>
        <end position="110"/>
    </location>
</feature>
<dbReference type="NCBIfam" id="TIGR01783">
    <property type="entry name" value="TonB-siderophor"/>
    <property type="match status" value="1"/>
</dbReference>
<evidence type="ECO:0000256" key="3">
    <source>
        <dbReference type="ARBA" id="ARBA00022448"/>
    </source>
</evidence>
<keyword evidence="9" id="KW-0406">Ion transport</keyword>
<evidence type="ECO:0000313" key="18">
    <source>
        <dbReference type="Proteomes" id="UP000307510"/>
    </source>
</evidence>
<dbReference type="InterPro" id="IPR036942">
    <property type="entry name" value="Beta-barrel_TonB_sf"/>
</dbReference>
<evidence type="ECO:0000256" key="5">
    <source>
        <dbReference type="ARBA" id="ARBA00022496"/>
    </source>
</evidence>
<dbReference type="PANTHER" id="PTHR32552">
    <property type="entry name" value="FERRICHROME IRON RECEPTOR-RELATED"/>
    <property type="match status" value="1"/>
</dbReference>
<dbReference type="GO" id="GO:0015344">
    <property type="term" value="F:siderophore uptake transmembrane transporter activity"/>
    <property type="evidence" value="ECO:0007669"/>
    <property type="project" value="TreeGrafter"/>
</dbReference>
<dbReference type="InterPro" id="IPR010105">
    <property type="entry name" value="TonB_sidphr_rcpt"/>
</dbReference>
<dbReference type="InterPro" id="IPR037066">
    <property type="entry name" value="Plug_dom_sf"/>
</dbReference>
<keyword evidence="11 14" id="KW-0472">Membrane</keyword>
<keyword evidence="12 17" id="KW-0675">Receptor</keyword>
<evidence type="ECO:0000256" key="2">
    <source>
        <dbReference type="ARBA" id="ARBA00009810"/>
    </source>
</evidence>
<comment type="caution">
    <text evidence="17">The sequence shown here is derived from an EMBL/GenBank/DDBJ whole genome shotgun (WGS) entry which is preliminary data.</text>
</comment>
<dbReference type="InterPro" id="IPR011662">
    <property type="entry name" value="Secretin/TonB_short_N"/>
</dbReference>
<proteinExistence type="inferred from homology"/>
<dbReference type="GO" id="GO:0015891">
    <property type="term" value="P:siderophore transport"/>
    <property type="evidence" value="ECO:0007669"/>
    <property type="project" value="InterPro"/>
</dbReference>
<keyword evidence="7" id="KW-0732">Signal</keyword>
<evidence type="ECO:0000256" key="8">
    <source>
        <dbReference type="ARBA" id="ARBA00023004"/>
    </source>
</evidence>
<keyword evidence="10 15" id="KW-0798">TonB box</keyword>
<protein>
    <submittedName>
        <fullName evidence="17">TonB-dependent siderophore receptor</fullName>
    </submittedName>
</protein>
<evidence type="ECO:0000259" key="16">
    <source>
        <dbReference type="SMART" id="SM00965"/>
    </source>
</evidence>
<evidence type="ECO:0000256" key="14">
    <source>
        <dbReference type="PROSITE-ProRule" id="PRU01360"/>
    </source>
</evidence>
<dbReference type="CDD" id="cd01347">
    <property type="entry name" value="ligand_gated_channel"/>
    <property type="match status" value="1"/>
</dbReference>
<evidence type="ECO:0000256" key="7">
    <source>
        <dbReference type="ARBA" id="ARBA00022729"/>
    </source>
</evidence>
<reference evidence="18" key="2">
    <citation type="submission" date="2019-06" db="EMBL/GenBank/DDBJ databases">
        <title>AzeR, a transcriptional regulator that responds to azelaic acid in Pseudomonas nitroreducens.</title>
        <authorList>
            <person name="Bez C."/>
            <person name="Javvadi S.G."/>
            <person name="Bertani I."/>
            <person name="Devescovi G."/>
            <person name="Studholme D.J."/>
            <person name="Geller A."/>
            <person name="Levy A."/>
            <person name="Venturi V."/>
        </authorList>
    </citation>
    <scope>NUCLEOTIDE SEQUENCE [LARGE SCALE GENOMIC DNA]</scope>
    <source>
        <strain evidence="18">DSM 9128</strain>
    </source>
</reference>
<dbReference type="AlphaFoldDB" id="A0A5R8ZXC5"/>
<evidence type="ECO:0000256" key="11">
    <source>
        <dbReference type="ARBA" id="ARBA00023136"/>
    </source>
</evidence>
<evidence type="ECO:0000313" key="17">
    <source>
        <dbReference type="EMBL" id="TLP70186.1"/>
    </source>
</evidence>
<keyword evidence="4 14" id="KW-1134">Transmembrane beta strand</keyword>
<dbReference type="EMBL" id="VASG01000008">
    <property type="protein sequence ID" value="TLP70186.1"/>
    <property type="molecule type" value="Genomic_DNA"/>
</dbReference>
<dbReference type="InterPro" id="IPR012910">
    <property type="entry name" value="Plug_dom"/>
</dbReference>
<dbReference type="InterPro" id="IPR039426">
    <property type="entry name" value="TonB-dep_rcpt-like"/>
</dbReference>
<dbReference type="FunFam" id="2.170.130.10:FF:000010">
    <property type="entry name" value="Ferripyoverdine receptor"/>
    <property type="match status" value="1"/>
</dbReference>
<name>A0A5R8ZXC5_PSENT</name>
<dbReference type="Gene3D" id="2.40.170.20">
    <property type="entry name" value="TonB-dependent receptor, beta-barrel domain"/>
    <property type="match status" value="1"/>
</dbReference>
<dbReference type="InterPro" id="IPR000531">
    <property type="entry name" value="Beta-barrel_TonB"/>
</dbReference>
<dbReference type="SUPFAM" id="SSF56935">
    <property type="entry name" value="Porins"/>
    <property type="match status" value="1"/>
</dbReference>
<gene>
    <name evidence="17" type="ORF">FEA48_25070</name>
</gene>
<dbReference type="SMART" id="SM00965">
    <property type="entry name" value="STN"/>
    <property type="match status" value="1"/>
</dbReference>
<organism evidence="17 18">
    <name type="scientific">Pseudomonas nitroreducens</name>
    <dbReference type="NCBI Taxonomy" id="46680"/>
    <lineage>
        <taxon>Bacteria</taxon>
        <taxon>Pseudomonadati</taxon>
        <taxon>Pseudomonadota</taxon>
        <taxon>Gammaproteobacteria</taxon>
        <taxon>Pseudomonadales</taxon>
        <taxon>Pseudomonadaceae</taxon>
        <taxon>Pseudomonas</taxon>
    </lineage>
</organism>
<keyword evidence="3 14" id="KW-0813">Transport</keyword>
<evidence type="ECO:0000256" key="13">
    <source>
        <dbReference type="ARBA" id="ARBA00023237"/>
    </source>
</evidence>
<dbReference type="Gene3D" id="2.170.130.10">
    <property type="entry name" value="TonB-dependent receptor, plug domain"/>
    <property type="match status" value="1"/>
</dbReference>
<evidence type="ECO:0000256" key="12">
    <source>
        <dbReference type="ARBA" id="ARBA00023170"/>
    </source>
</evidence>
<comment type="subcellular location">
    <subcellularLocation>
        <location evidence="1 14">Cell outer membrane</location>
        <topology evidence="1 14">Multi-pass membrane protein</topology>
    </subcellularLocation>
</comment>
<evidence type="ECO:0000256" key="1">
    <source>
        <dbReference type="ARBA" id="ARBA00004571"/>
    </source>
</evidence>
<dbReference type="RefSeq" id="WP_138216231.1">
    <property type="nucleotide sequence ID" value="NZ_VASG01000008.1"/>
</dbReference>
<keyword evidence="8" id="KW-0408">Iron</keyword>
<reference evidence="17 18" key="1">
    <citation type="submission" date="2019-05" db="EMBL/GenBank/DDBJ databases">
        <authorList>
            <person name="Moore K."/>
            <person name="O'Neill P."/>
            <person name="Farbos A."/>
            <person name="Studholme D.J."/>
        </authorList>
    </citation>
    <scope>NUCLEOTIDE SEQUENCE [LARGE SCALE GENOMIC DNA]</scope>
    <source>
        <strain evidence="17 18">DSM 9128</strain>
    </source>
</reference>
<dbReference type="Gene3D" id="3.55.50.30">
    <property type="match status" value="1"/>
</dbReference>
<dbReference type="GO" id="GO:0009279">
    <property type="term" value="C:cell outer membrane"/>
    <property type="evidence" value="ECO:0007669"/>
    <property type="project" value="UniProtKB-SubCell"/>
</dbReference>
<comment type="similarity">
    <text evidence="2 14 15">Belongs to the TonB-dependent receptor family.</text>
</comment>
<keyword evidence="6 14" id="KW-0812">Transmembrane</keyword>
<dbReference type="Pfam" id="PF07715">
    <property type="entry name" value="Plug"/>
    <property type="match status" value="1"/>
</dbReference>
<accession>A0A5R8ZXC5</accession>
<dbReference type="GO" id="GO:0038023">
    <property type="term" value="F:signaling receptor activity"/>
    <property type="evidence" value="ECO:0007669"/>
    <property type="project" value="InterPro"/>
</dbReference>
<dbReference type="PANTHER" id="PTHR32552:SF74">
    <property type="entry name" value="HYDROXAMATE SIDEROPHORE RECEPTOR FHUE"/>
    <property type="match status" value="1"/>
</dbReference>
<dbReference type="Proteomes" id="UP000307510">
    <property type="component" value="Unassembled WGS sequence"/>
</dbReference>
<evidence type="ECO:0000256" key="15">
    <source>
        <dbReference type="RuleBase" id="RU003357"/>
    </source>
</evidence>
<evidence type="ECO:0000256" key="6">
    <source>
        <dbReference type="ARBA" id="ARBA00022692"/>
    </source>
</evidence>
<evidence type="ECO:0000256" key="10">
    <source>
        <dbReference type="ARBA" id="ARBA00023077"/>
    </source>
</evidence>
<dbReference type="PROSITE" id="PS52016">
    <property type="entry name" value="TONB_DEPENDENT_REC_3"/>
    <property type="match status" value="1"/>
</dbReference>
<sequence length="803" mass="88786">MQQLIRRGALGLAIASALNLTVLELARAQDSDAIHATRHFSVPAGPLGTALTHFAEQAGSRLIFTSDLVAQRSSAGLQGDFSIEDGLRRLLEGSGLRGRQESDAILIEKAPANDVLAMDATTVQGEALGATTENSGSYTTGSTNTATRMALSLRETPQSVTVVTRQKMDDQNIQNLDDVARTATGLTYTKTGTERSTYYARGFEVTDLQFDGLPSSISEPYSLDAMSTSNMAIYDRVEIVRGANGLLQGTGNPSAAINMVRKRPTRDFRLGAELGAGSWDNYRAQLDVSGPLSDNGHLRGRAVAYYNTANSFRDAASRDNQLLYLIGEADLSENTVLTLGFTSQQDRNDGYDWGGLNTRADGSFYPLSRSTSLAGKWAYLDKTNYNLFGDLTHYFDNDWKLTLAWNSLWSDSNFLSSYPARTAGDNFRLPISKTDYDDQQLGLDLFATGPYQLFGREHQLMLGANSRRDDFDYRIHNASNTPTVNITDFDRAQIVAPDINYGSVGRYDNTRKEQGLYVATRLSLSDPLSLIIGTRVSWSDYEISNPTSSDRYREKGRLIPYAGMVYDLDKHHSLYASYTQIYKTQSSYGEGNKLLDPIEGENYETGIKGEYFDGRLNTSLALFQADLLHMAEAIDGPRVCGPTGAGVCYREGGKVRNRGFEVEVSGMPLPDWNVSLGYTYSDPEYIGGASKGNDYNTRLPRRLLKVSSDYRLPGALAQWRVGGDVFSQSETYTSAAAYDIHQGGYTLVNLHANYQVTRQLELQYNLNNVFDKVYYQSIPTSNNWGGLFYGEPRNFAVTARYSY</sequence>
<evidence type="ECO:0000256" key="4">
    <source>
        <dbReference type="ARBA" id="ARBA00022452"/>
    </source>
</evidence>